<dbReference type="RefSeq" id="WP_345277127.1">
    <property type="nucleotide sequence ID" value="NZ_BAABJW010000004.1"/>
</dbReference>
<dbReference type="InterPro" id="IPR036291">
    <property type="entry name" value="NAD(P)-bd_dom_sf"/>
</dbReference>
<accession>A0ABP9CN83</accession>
<dbReference type="PRINTS" id="PR00081">
    <property type="entry name" value="GDHRDH"/>
</dbReference>
<proteinExistence type="inferred from homology"/>
<dbReference type="PRINTS" id="PR00080">
    <property type="entry name" value="SDRFAMILY"/>
</dbReference>
<dbReference type="InterPro" id="IPR020904">
    <property type="entry name" value="Sc_DH/Rdtase_CS"/>
</dbReference>
<sequence length="263" mass="27704">MSINLFDLTGKVALVTGAVHGLGMAMAKGLGNAGATIVVNNNSTDKLEEAVAEYKASGLNAFGYVFDVTDEKAVQESISKIEKEVGPIDILVNNAGIIKRTPIIDMEVSDFNAVIQVDLVAPFIVSKSVAKGMIQRGGGKIINICSMMSELGRDSVSAYASAKGGLKMLTRSMATEWAKYNIQTNGIGPGYFATSQTAPIRVDGHPFNEFIISRTPAGRWGDPNDLAGAAIFLSSKASDFVNGHVLYVDGGILATIGKPSNEN</sequence>
<keyword evidence="2" id="KW-0560">Oxidoreductase</keyword>
<evidence type="ECO:0000256" key="1">
    <source>
        <dbReference type="ARBA" id="ARBA00006484"/>
    </source>
</evidence>
<evidence type="ECO:0000256" key="2">
    <source>
        <dbReference type="ARBA" id="ARBA00023002"/>
    </source>
</evidence>
<organism evidence="3 4">
    <name type="scientific">Litoribaculum gwangyangense</name>
    <dbReference type="NCBI Taxonomy" id="1130722"/>
    <lineage>
        <taxon>Bacteria</taxon>
        <taxon>Pseudomonadati</taxon>
        <taxon>Bacteroidota</taxon>
        <taxon>Flavobacteriia</taxon>
        <taxon>Flavobacteriales</taxon>
        <taxon>Flavobacteriaceae</taxon>
        <taxon>Litoribaculum</taxon>
    </lineage>
</organism>
<reference evidence="4" key="1">
    <citation type="journal article" date="2019" name="Int. J. Syst. Evol. Microbiol.">
        <title>The Global Catalogue of Microorganisms (GCM) 10K type strain sequencing project: providing services to taxonomists for standard genome sequencing and annotation.</title>
        <authorList>
            <consortium name="The Broad Institute Genomics Platform"/>
            <consortium name="The Broad Institute Genome Sequencing Center for Infectious Disease"/>
            <person name="Wu L."/>
            <person name="Ma J."/>
        </authorList>
    </citation>
    <scope>NUCLEOTIDE SEQUENCE [LARGE SCALE GENOMIC DNA]</scope>
    <source>
        <strain evidence="4">JCM 18325</strain>
    </source>
</reference>
<comment type="similarity">
    <text evidence="1">Belongs to the short-chain dehydrogenases/reductases (SDR) family.</text>
</comment>
<dbReference type="Proteomes" id="UP001501433">
    <property type="component" value="Unassembled WGS sequence"/>
</dbReference>
<keyword evidence="4" id="KW-1185">Reference proteome</keyword>
<dbReference type="PROSITE" id="PS00061">
    <property type="entry name" value="ADH_SHORT"/>
    <property type="match status" value="1"/>
</dbReference>
<dbReference type="PANTHER" id="PTHR42760">
    <property type="entry name" value="SHORT-CHAIN DEHYDROGENASES/REDUCTASES FAMILY MEMBER"/>
    <property type="match status" value="1"/>
</dbReference>
<dbReference type="CDD" id="cd05347">
    <property type="entry name" value="Ga5DH-like_SDR_c"/>
    <property type="match status" value="1"/>
</dbReference>
<evidence type="ECO:0000313" key="4">
    <source>
        <dbReference type="Proteomes" id="UP001501433"/>
    </source>
</evidence>
<dbReference type="PANTHER" id="PTHR42760:SF5">
    <property type="entry name" value="2-DEHYDRO-3-DEOXY-D-GLUCONATE 5-DEHYDROGENASE"/>
    <property type="match status" value="1"/>
</dbReference>
<dbReference type="NCBIfam" id="NF005488">
    <property type="entry name" value="PRK07097.1"/>
    <property type="match status" value="1"/>
</dbReference>
<name>A0ABP9CN83_9FLAO</name>
<dbReference type="SUPFAM" id="SSF51735">
    <property type="entry name" value="NAD(P)-binding Rossmann-fold domains"/>
    <property type="match status" value="1"/>
</dbReference>
<dbReference type="Pfam" id="PF13561">
    <property type="entry name" value="adh_short_C2"/>
    <property type="match status" value="1"/>
</dbReference>
<dbReference type="EMBL" id="BAABJW010000004">
    <property type="protein sequence ID" value="GAA4814559.1"/>
    <property type="molecule type" value="Genomic_DNA"/>
</dbReference>
<dbReference type="Gene3D" id="3.40.50.720">
    <property type="entry name" value="NAD(P)-binding Rossmann-like Domain"/>
    <property type="match status" value="1"/>
</dbReference>
<protein>
    <submittedName>
        <fullName evidence="3">Gluconate 5-dehydrogenase</fullName>
    </submittedName>
</protein>
<comment type="caution">
    <text evidence="3">The sequence shown here is derived from an EMBL/GenBank/DDBJ whole genome shotgun (WGS) entry which is preliminary data.</text>
</comment>
<dbReference type="InterPro" id="IPR002347">
    <property type="entry name" value="SDR_fam"/>
</dbReference>
<gene>
    <name evidence="3" type="ORF">GCM10023330_22940</name>
</gene>
<evidence type="ECO:0000313" key="3">
    <source>
        <dbReference type="EMBL" id="GAA4814559.1"/>
    </source>
</evidence>